<dbReference type="InterPro" id="IPR025941">
    <property type="entry name" value="Vps8_central_dom"/>
</dbReference>
<dbReference type="GO" id="GO:0034058">
    <property type="term" value="P:endosomal vesicle fusion"/>
    <property type="evidence" value="ECO:0007669"/>
    <property type="project" value="TreeGrafter"/>
</dbReference>
<reference evidence="4 5" key="1">
    <citation type="journal article" date="2024" name="Nat. Commun.">
        <title>Phylogenomics reveals the evolutionary origins of lichenization in chlorophyte algae.</title>
        <authorList>
            <person name="Puginier C."/>
            <person name="Libourel C."/>
            <person name="Otte J."/>
            <person name="Skaloud P."/>
            <person name="Haon M."/>
            <person name="Grisel S."/>
            <person name="Petersen M."/>
            <person name="Berrin J.G."/>
            <person name="Delaux P.M."/>
            <person name="Dal Grande F."/>
            <person name="Keller J."/>
        </authorList>
    </citation>
    <scope>NUCLEOTIDE SEQUENCE [LARGE SCALE GENOMIC DNA]</scope>
    <source>
        <strain evidence="4 5">SAG 2036</strain>
    </source>
</reference>
<dbReference type="Pfam" id="PF12816">
    <property type="entry name" value="TPR_Vps8"/>
    <property type="match status" value="1"/>
</dbReference>
<feature type="compositionally biased region" description="Polar residues" evidence="2">
    <location>
        <begin position="590"/>
        <end position="602"/>
    </location>
</feature>
<dbReference type="PANTHER" id="PTHR12616:SF8">
    <property type="entry name" value="VACUOLAR PROTEIN SORTING-ASSOCIATED PROTEIN 8 HOMOLOG"/>
    <property type="match status" value="1"/>
</dbReference>
<name>A0AAW1NP04_9CHLO</name>
<dbReference type="GO" id="GO:0006623">
    <property type="term" value="P:protein targeting to vacuole"/>
    <property type="evidence" value="ECO:0007669"/>
    <property type="project" value="InterPro"/>
</dbReference>
<evidence type="ECO:0000256" key="1">
    <source>
        <dbReference type="ARBA" id="ARBA00009422"/>
    </source>
</evidence>
<feature type="domain" description="Vacuolar protein sorting-associated protein 8 central" evidence="3">
    <location>
        <begin position="689"/>
        <end position="822"/>
    </location>
</feature>
<feature type="region of interest" description="Disordered" evidence="2">
    <location>
        <begin position="1"/>
        <end position="35"/>
    </location>
</feature>
<dbReference type="PANTHER" id="PTHR12616">
    <property type="entry name" value="VACUOLAR PROTEIN SORTING VPS41"/>
    <property type="match status" value="1"/>
</dbReference>
<organism evidence="4 5">
    <name type="scientific">Symbiochloris irregularis</name>
    <dbReference type="NCBI Taxonomy" id="706552"/>
    <lineage>
        <taxon>Eukaryota</taxon>
        <taxon>Viridiplantae</taxon>
        <taxon>Chlorophyta</taxon>
        <taxon>core chlorophytes</taxon>
        <taxon>Trebouxiophyceae</taxon>
        <taxon>Trebouxiales</taxon>
        <taxon>Trebouxiaceae</taxon>
        <taxon>Symbiochloris</taxon>
    </lineage>
</organism>
<dbReference type="GO" id="GO:0030897">
    <property type="term" value="C:HOPS complex"/>
    <property type="evidence" value="ECO:0007669"/>
    <property type="project" value="TreeGrafter"/>
</dbReference>
<dbReference type="InterPro" id="IPR045111">
    <property type="entry name" value="Vps41/Vps8"/>
</dbReference>
<evidence type="ECO:0000313" key="5">
    <source>
        <dbReference type="Proteomes" id="UP001465755"/>
    </source>
</evidence>
<dbReference type="InterPro" id="IPR036322">
    <property type="entry name" value="WD40_repeat_dom_sf"/>
</dbReference>
<comment type="caution">
    <text evidence="4">The sequence shown here is derived from an EMBL/GenBank/DDBJ whole genome shotgun (WGS) entry which is preliminary data.</text>
</comment>
<sequence>MLASPGTRPSPARHRRLPSLGIEEQLSGLSSGEVPTAALMLPQTSSKPLDAINSLTQYSPRQGEDLSLSGSDEDLHQEASLLDTARPSAGDIDMLSATVTSLIDTARKDSGAGMQTAGSAVFDVDAALASPMAALRQAEALERSLTAGAGSDASGMGGIASGASIRQYLRKALAQWPSEGGVDSRGAPVGGQVILRVDHTKLLEEAFRDTPALGSPSCVAAFHAVVAVGTSAGVVLVLLPRGITSGGQLSGQPQLMRLGQLPGSNLSATQSLSHCVTTLAFSAQGSMLLAGHAGGEVVFWELRRTSWENVKSIRDAHASPVTAAAFLDGGASALTGDAQGRVLLHPVASYLSLTAKFTSRLTRGAQAVLVSDGASGGASQQQQQLDPGRAAFIQEGAGRMEGLILAGGARGLHVCRVGSDGRIATLHTLNPPPAPAGSVLPPQQPPGGACTQLAGWEEEGAGATVGLVWLEGPALAVMSQQGRQQGTLVRLIDPGGAEHERLQLDLSLLPPPHLAMGSQGSAPVTVPLHSACTASTDRLLCLTTQGMVTARMLGWQERMAVLRGLSMWEAALSLGLSIFAAAQGSAEETIPTNSDGGSQNGASAVPRGGPKAAWRCEGSGAATEGVIGRLVQSLMSLLDGGLGSDQDDEEQALRAAGTAIHVALTLGQEEVLWQEVFPRFVRGGRVGPFMQALIPCILSGTLTSLAPEVVQALVEHCVSTGQVDTVERCVLRLNIASLDINQVARLSRQHALYSALTFIYTHALDDFVAPIAEFVAAISSVQQLDDSDAAAKDTGSSTHLGFKLLAYLRCCLQGNAFPPGSGELVPSKASVQTAPSLEASLPGPHAVLRCLLSISAGAVLVLLREALHGWDALEVELREAARLPGADTAGVSSAAQCCCDALVTLLNAQVLGNEDAESRALRFLMHLVVDGRAVVPLHTGSAMLQLLAHTPSLEQQQQQQQHLQDAEDDSQPEDPEAMMIAVMKSLHSQGLTAGLAARHQALAQGAGFTRAEAEVLHSQGLYSQALQRHLQHDSSGTAALLYITRVLDDEGLAAADGRRRLREAVLDNLSQLAQADAEGTAALVRERFPQDQVPFIRRLEGCGRVQFQLLQAFMASQTSAQAGSSTTVSADSALNQAVVGELYIQLACQYSPGASTLGSQAMSLFGGVPHRTLSHSASTLLATSEAVSAGEALVAALGLCQRHCASGVASPATSEALWFRLLQTFVELLFETRHPEQTLGAADVRSAALNAGQEVSQEVVAGFMEVVIAAMARCLPLKDIGERMLALYHAHEYGDFKGTIQGLLAAYNYELSILQSANRLVAADAFHSLHALYRRRTRCLPASAHAF</sequence>
<dbReference type="GO" id="GO:0005770">
    <property type="term" value="C:late endosome"/>
    <property type="evidence" value="ECO:0007669"/>
    <property type="project" value="TreeGrafter"/>
</dbReference>
<accession>A0AAW1NP04</accession>
<evidence type="ECO:0000259" key="3">
    <source>
        <dbReference type="Pfam" id="PF12816"/>
    </source>
</evidence>
<dbReference type="SMART" id="SM00320">
    <property type="entry name" value="WD40"/>
    <property type="match status" value="2"/>
</dbReference>
<feature type="region of interest" description="Disordered" evidence="2">
    <location>
        <begin position="588"/>
        <end position="610"/>
    </location>
</feature>
<comment type="similarity">
    <text evidence="1">Belongs to the VPS8 family.</text>
</comment>
<gene>
    <name evidence="4" type="ORF">WJX73_001767</name>
</gene>
<dbReference type="Proteomes" id="UP001465755">
    <property type="component" value="Unassembled WGS sequence"/>
</dbReference>
<dbReference type="Gene3D" id="2.130.10.10">
    <property type="entry name" value="YVTN repeat-like/Quinoprotein amine dehydrogenase"/>
    <property type="match status" value="1"/>
</dbReference>
<dbReference type="SUPFAM" id="SSF50978">
    <property type="entry name" value="WD40 repeat-like"/>
    <property type="match status" value="1"/>
</dbReference>
<dbReference type="Pfam" id="PF23410">
    <property type="entry name" value="Beta-prop_VPS8"/>
    <property type="match status" value="1"/>
</dbReference>
<evidence type="ECO:0000313" key="4">
    <source>
        <dbReference type="EMBL" id="KAK9788705.1"/>
    </source>
</evidence>
<keyword evidence="5" id="KW-1185">Reference proteome</keyword>
<evidence type="ECO:0000256" key="2">
    <source>
        <dbReference type="SAM" id="MobiDB-lite"/>
    </source>
</evidence>
<proteinExistence type="inferred from homology"/>
<dbReference type="EMBL" id="JALJOQ010000221">
    <property type="protein sequence ID" value="KAK9788705.1"/>
    <property type="molecule type" value="Genomic_DNA"/>
</dbReference>
<dbReference type="InterPro" id="IPR001680">
    <property type="entry name" value="WD40_rpt"/>
</dbReference>
<dbReference type="InterPro" id="IPR015943">
    <property type="entry name" value="WD40/YVTN_repeat-like_dom_sf"/>
</dbReference>
<protein>
    <recommendedName>
        <fullName evidence="3">Vacuolar protein sorting-associated protein 8 central domain-containing protein</fullName>
    </recommendedName>
</protein>